<feature type="region of interest" description="Disordered" evidence="2">
    <location>
        <begin position="128"/>
        <end position="160"/>
    </location>
</feature>
<sequence length="365" mass="39760">MATVAAPAVSIGNYKGVMLCNRPFVGGTGTNKGPAPASKQAFVCGNVGDKPGINVPISSKERGAHVDLRPKSKTALQKHKKWLEELRATKEELDKQYADEAAAKAERQRKFMQREARMRAVIRKTKQRALVGEEEDASPAESKEAESKVEAEAKLRRPMWALTEQQAGEASELLEGDKAEDLLAFAQNLDFDKYITDSEVSALIENVRSRIKELEAADDNDDDATAKSEASIDRKLGSEVRKAMQLTAANLKSFQQKKDDDEAQPKEAATAAGEEEDAASVAQSLLDVDKALGSIHSKKSLAAVAERTKQTAEAARSSNKKLLAVDEEPPMPEPVVVKHCDDEGSRLEAKKAISNLPYMHRNPAV</sequence>
<accession>A0AAD7U567</accession>
<name>A0AAD7U567_9STRA</name>
<feature type="compositionally biased region" description="Basic and acidic residues" evidence="2">
    <location>
        <begin position="256"/>
        <end position="265"/>
    </location>
</feature>
<evidence type="ECO:0000313" key="3">
    <source>
        <dbReference type="EMBL" id="KAJ8598421.1"/>
    </source>
</evidence>
<comment type="caution">
    <text evidence="3">The sequence shown here is derived from an EMBL/GenBank/DDBJ whole genome shotgun (WGS) entry which is preliminary data.</text>
</comment>
<dbReference type="EMBL" id="JAQMWT010000674">
    <property type="protein sequence ID" value="KAJ8598421.1"/>
    <property type="molecule type" value="Genomic_DNA"/>
</dbReference>
<keyword evidence="1" id="KW-0175">Coiled coil</keyword>
<gene>
    <name evidence="3" type="ORF">CTAYLR_007647</name>
</gene>
<feature type="compositionally biased region" description="Basic and acidic residues" evidence="2">
    <location>
        <begin position="224"/>
        <end position="235"/>
    </location>
</feature>
<reference evidence="3" key="1">
    <citation type="submission" date="2023-01" db="EMBL/GenBank/DDBJ databases">
        <title>Metagenome sequencing of chrysophaentin producing Chrysophaeum taylorii.</title>
        <authorList>
            <person name="Davison J."/>
            <person name="Bewley C."/>
        </authorList>
    </citation>
    <scope>NUCLEOTIDE SEQUENCE</scope>
    <source>
        <strain evidence="3">NIES-1699</strain>
    </source>
</reference>
<dbReference type="Proteomes" id="UP001230188">
    <property type="component" value="Unassembled WGS sequence"/>
</dbReference>
<feature type="coiled-coil region" evidence="1">
    <location>
        <begin position="76"/>
        <end position="115"/>
    </location>
</feature>
<dbReference type="PANTHER" id="PTHR41747">
    <property type="entry name" value="CHROMOSOME UNDETERMINED SCAFFOLD_128, WHOLE GENOME SHOTGUN SEQUENCE"/>
    <property type="match status" value="1"/>
</dbReference>
<organism evidence="3 4">
    <name type="scientific">Chrysophaeum taylorii</name>
    <dbReference type="NCBI Taxonomy" id="2483200"/>
    <lineage>
        <taxon>Eukaryota</taxon>
        <taxon>Sar</taxon>
        <taxon>Stramenopiles</taxon>
        <taxon>Ochrophyta</taxon>
        <taxon>Pelagophyceae</taxon>
        <taxon>Pelagomonadales</taxon>
        <taxon>Pelagomonadaceae</taxon>
        <taxon>Chrysophaeum</taxon>
    </lineage>
</organism>
<protein>
    <submittedName>
        <fullName evidence="3">Uncharacterized protein</fullName>
    </submittedName>
</protein>
<dbReference type="AlphaFoldDB" id="A0AAD7U567"/>
<feature type="region of interest" description="Disordered" evidence="2">
    <location>
        <begin position="312"/>
        <end position="334"/>
    </location>
</feature>
<evidence type="ECO:0000313" key="4">
    <source>
        <dbReference type="Proteomes" id="UP001230188"/>
    </source>
</evidence>
<evidence type="ECO:0000256" key="1">
    <source>
        <dbReference type="SAM" id="Coils"/>
    </source>
</evidence>
<keyword evidence="4" id="KW-1185">Reference proteome</keyword>
<feature type="compositionally biased region" description="Basic and acidic residues" evidence="2">
    <location>
        <begin position="141"/>
        <end position="155"/>
    </location>
</feature>
<feature type="region of interest" description="Disordered" evidence="2">
    <location>
        <begin position="216"/>
        <end position="235"/>
    </location>
</feature>
<proteinExistence type="predicted"/>
<evidence type="ECO:0000256" key="2">
    <source>
        <dbReference type="SAM" id="MobiDB-lite"/>
    </source>
</evidence>
<dbReference type="PANTHER" id="PTHR41747:SF1">
    <property type="entry name" value="CHROMOSOME UNDETERMINED SCAFFOLD_128, WHOLE GENOME SHOTGUN SEQUENCE"/>
    <property type="match status" value="1"/>
</dbReference>
<feature type="region of interest" description="Disordered" evidence="2">
    <location>
        <begin position="252"/>
        <end position="278"/>
    </location>
</feature>